<dbReference type="CDD" id="cd22191">
    <property type="entry name" value="DPBB_RlpA_EXP_N-like"/>
    <property type="match status" value="1"/>
</dbReference>
<evidence type="ECO:0000313" key="4">
    <source>
        <dbReference type="Proteomes" id="UP000002035"/>
    </source>
</evidence>
<accession>C5G1A1</accession>
<dbReference type="OMA" id="PKYCGRK"/>
<dbReference type="InterPro" id="IPR036908">
    <property type="entry name" value="RlpA-like_sf"/>
</dbReference>
<dbReference type="PANTHER" id="PTHR31836">
    <property type="match status" value="1"/>
</dbReference>
<keyword evidence="1 2" id="KW-0732">Signal</keyword>
<reference evidence="4" key="1">
    <citation type="journal article" date="2012" name="MBio">
        <title>Comparative genome analysis of Trichophyton rubrum and related dermatophytes reveals candidate genes involved in infection.</title>
        <authorList>
            <person name="Martinez D.A."/>
            <person name="Oliver B.G."/>
            <person name="Graeser Y."/>
            <person name="Goldberg J.M."/>
            <person name="Li W."/>
            <person name="Martinez-Rossi N.M."/>
            <person name="Monod M."/>
            <person name="Shelest E."/>
            <person name="Barton R.C."/>
            <person name="Birch E."/>
            <person name="Brakhage A.A."/>
            <person name="Chen Z."/>
            <person name="Gurr S.J."/>
            <person name="Heiman D."/>
            <person name="Heitman J."/>
            <person name="Kosti I."/>
            <person name="Rossi A."/>
            <person name="Saif S."/>
            <person name="Samalova M."/>
            <person name="Saunders C.W."/>
            <person name="Shea T."/>
            <person name="Summerbell R.C."/>
            <person name="Xu J."/>
            <person name="Young S."/>
            <person name="Zeng Q."/>
            <person name="Birren B.W."/>
            <person name="Cuomo C.A."/>
            <person name="White T.C."/>
        </authorList>
    </citation>
    <scope>NUCLEOTIDE SEQUENCE [LARGE SCALE GENOMIC DNA]</scope>
    <source>
        <strain evidence="4">ATCC MYA-4605 / CBS 113480</strain>
    </source>
</reference>
<proteinExistence type="predicted"/>
<dbReference type="VEuPathDB" id="FungiDB:MCYG_08723"/>
<gene>
    <name evidence="3" type="ORF">MCYG_08723</name>
</gene>
<dbReference type="STRING" id="554155.C5G1A1"/>
<evidence type="ECO:0000256" key="2">
    <source>
        <dbReference type="SAM" id="SignalP"/>
    </source>
</evidence>
<keyword evidence="4" id="KW-1185">Reference proteome</keyword>
<name>C5G1A1_ARTOC</name>
<protein>
    <submittedName>
        <fullName evidence="3">Mrsp1</fullName>
    </submittedName>
</protein>
<evidence type="ECO:0000256" key="1">
    <source>
        <dbReference type="ARBA" id="ARBA00022729"/>
    </source>
</evidence>
<dbReference type="Proteomes" id="UP000002035">
    <property type="component" value="Unassembled WGS sequence"/>
</dbReference>
<evidence type="ECO:0000313" key="3">
    <source>
        <dbReference type="EMBL" id="EEQ28564.1"/>
    </source>
</evidence>
<organism evidence="3 4">
    <name type="scientific">Arthroderma otae (strain ATCC MYA-4605 / CBS 113480)</name>
    <name type="common">Microsporum canis</name>
    <dbReference type="NCBI Taxonomy" id="554155"/>
    <lineage>
        <taxon>Eukaryota</taxon>
        <taxon>Fungi</taxon>
        <taxon>Dikarya</taxon>
        <taxon>Ascomycota</taxon>
        <taxon>Pezizomycotina</taxon>
        <taxon>Eurotiomycetes</taxon>
        <taxon>Eurotiomycetidae</taxon>
        <taxon>Onygenales</taxon>
        <taxon>Arthrodermataceae</taxon>
        <taxon>Microsporum</taxon>
    </lineage>
</organism>
<dbReference type="Gene3D" id="2.40.40.10">
    <property type="entry name" value="RlpA-like domain"/>
    <property type="match status" value="1"/>
</dbReference>
<dbReference type="OrthoDB" id="4168200at2759"/>
<sequence length="128" mass="13221">MAIKISHAICLLAVSGVVSGLTTGVENDSQGKGTIYYQFGATGSCGVAHSDGDYIVALGKYHMKGAGSPNCGRHITAKNTSNGKTITVTVADTCEGCGPNDVDFALGPWQALTNNAAPGFFPVSWHWS</sequence>
<dbReference type="PANTHER" id="PTHR31836:SF28">
    <property type="entry name" value="SRCR DOMAIN-CONTAINING PROTEIN-RELATED"/>
    <property type="match status" value="1"/>
</dbReference>
<dbReference type="GeneID" id="9226591"/>
<dbReference type="EMBL" id="DS995710">
    <property type="protein sequence ID" value="EEQ28564.1"/>
    <property type="molecule type" value="Genomic_DNA"/>
</dbReference>
<dbReference type="AlphaFoldDB" id="C5G1A1"/>
<dbReference type="HOGENOM" id="CLU_047639_6_0_1"/>
<dbReference type="InterPro" id="IPR051477">
    <property type="entry name" value="Expansin_CellWall"/>
</dbReference>
<feature type="signal peptide" evidence="2">
    <location>
        <begin position="1"/>
        <end position="20"/>
    </location>
</feature>
<feature type="chain" id="PRO_5002949850" evidence="2">
    <location>
        <begin position="21"/>
        <end position="128"/>
    </location>
</feature>
<dbReference type="SUPFAM" id="SSF50685">
    <property type="entry name" value="Barwin-like endoglucanases"/>
    <property type="match status" value="1"/>
</dbReference>
<dbReference type="eggNOG" id="ENOG502S6X4">
    <property type="taxonomic scope" value="Eukaryota"/>
</dbReference>
<dbReference type="RefSeq" id="XP_002842583.1">
    <property type="nucleotide sequence ID" value="XM_002842537.1"/>
</dbReference>